<dbReference type="InterPro" id="IPR036770">
    <property type="entry name" value="Ankyrin_rpt-contain_sf"/>
</dbReference>
<dbReference type="Proteomes" id="UP000053859">
    <property type="component" value="Unassembled WGS sequence"/>
</dbReference>
<protein>
    <submittedName>
        <fullName evidence="1">Ankyrin repeat-containing protein</fullName>
    </submittedName>
</protein>
<gene>
    <name evidence="1" type="ORF">SAZU_8221</name>
</gene>
<dbReference type="SUPFAM" id="SSF48403">
    <property type="entry name" value="Ankyrin repeat"/>
    <property type="match status" value="1"/>
</dbReference>
<dbReference type="EMBL" id="DF968533">
    <property type="protein sequence ID" value="GAP53340.1"/>
    <property type="molecule type" value="Genomic_DNA"/>
</dbReference>
<evidence type="ECO:0000313" key="1">
    <source>
        <dbReference type="EMBL" id="GAP53340.1"/>
    </source>
</evidence>
<name>A0A0K8PZK8_STRAJ</name>
<accession>A0A0K8PZK8</accession>
<dbReference type="AlphaFoldDB" id="A0A0K8PZK8"/>
<organism evidence="1 2">
    <name type="scientific">Streptomyces azureus</name>
    <dbReference type="NCBI Taxonomy" id="146537"/>
    <lineage>
        <taxon>Bacteria</taxon>
        <taxon>Bacillati</taxon>
        <taxon>Actinomycetota</taxon>
        <taxon>Actinomycetes</taxon>
        <taxon>Kitasatosporales</taxon>
        <taxon>Streptomycetaceae</taxon>
        <taxon>Streptomyces</taxon>
    </lineage>
</organism>
<dbReference type="PATRIC" id="fig|146537.3.peg.8682"/>
<evidence type="ECO:0000313" key="2">
    <source>
        <dbReference type="Proteomes" id="UP000053859"/>
    </source>
</evidence>
<reference evidence="1" key="1">
    <citation type="journal article" date="2015" name="Genome Announc.">
        <title>Draft Genome Sequence of Thiostrepton-Producing Streptomyces azureus ATCC 14921.</title>
        <authorList>
            <person name="Sakihara K."/>
            <person name="Maeda J."/>
            <person name="Tashiro K."/>
            <person name="Fujino Y."/>
            <person name="Kuhara S."/>
            <person name="Ohshima T."/>
            <person name="Ogata S."/>
            <person name="Doi K."/>
        </authorList>
    </citation>
    <scope>NUCLEOTIDE SEQUENCE [LARGE SCALE GENOMIC DNA]</scope>
    <source>
        <strain evidence="1">ATCC14921</strain>
    </source>
</reference>
<dbReference type="Gene3D" id="1.25.40.20">
    <property type="entry name" value="Ankyrin repeat-containing domain"/>
    <property type="match status" value="1"/>
</dbReference>
<sequence length="224" mass="25527">MIGMEWDGLTDRERYGDWYLKERDRFSDLARDADWGGLFGELVKNPERVNLARPGNRSGFAPLHQAAWHGAAIAVASRLIAHGAWRTQRTRDGRRPVDIARERGHTHLLELLEPVAVRQLPAPSEALERHFHAMLRERTGSCFDEIEHLLPPLSPLTEGLDVRISFRVVGMMGGFHYRLHADIVHVHGSSRMDGDNGDFYHVTPDGWTKLPYSPKPPPPWTFPY</sequence>
<dbReference type="OrthoDB" id="1551450at2"/>
<proteinExistence type="predicted"/>
<keyword evidence="2" id="KW-1185">Reference proteome</keyword>